<dbReference type="RefSeq" id="WP_187724021.1">
    <property type="nucleotide sequence ID" value="NZ_CP060783.1"/>
</dbReference>
<dbReference type="GO" id="GO:0051539">
    <property type="term" value="F:4 iron, 4 sulfur cluster binding"/>
    <property type="evidence" value="ECO:0007669"/>
    <property type="project" value="UniProtKB-KW"/>
</dbReference>
<evidence type="ECO:0000256" key="4">
    <source>
        <dbReference type="ARBA" id="ARBA00023002"/>
    </source>
</evidence>
<keyword evidence="1" id="KW-0004">4Fe-4S</keyword>
<evidence type="ECO:0000313" key="8">
    <source>
        <dbReference type="EMBL" id="QNP48423.1"/>
    </source>
</evidence>
<dbReference type="SUPFAM" id="SSF56014">
    <property type="entry name" value="Nitrite and sulphite reductase 4Fe-4S domain-like"/>
    <property type="match status" value="1"/>
</dbReference>
<dbReference type="GO" id="GO:0016491">
    <property type="term" value="F:oxidoreductase activity"/>
    <property type="evidence" value="ECO:0007669"/>
    <property type="project" value="UniProtKB-KW"/>
</dbReference>
<reference evidence="8 9" key="1">
    <citation type="submission" date="2020-08" db="EMBL/GenBank/DDBJ databases">
        <title>Genome sequence of Diaphorobacter aerolatus KACC 16536T.</title>
        <authorList>
            <person name="Hyun D.-W."/>
            <person name="Bae J.-W."/>
        </authorList>
    </citation>
    <scope>NUCLEOTIDE SEQUENCE [LARGE SCALE GENOMIC DNA]</scope>
    <source>
        <strain evidence="8 9">KACC 16536</strain>
    </source>
</reference>
<keyword evidence="5" id="KW-0408">Iron</keyword>
<dbReference type="KEGG" id="daer:H9K75_21135"/>
<evidence type="ECO:0000259" key="7">
    <source>
        <dbReference type="Pfam" id="PF03460"/>
    </source>
</evidence>
<dbReference type="PANTHER" id="PTHR32439">
    <property type="entry name" value="FERREDOXIN--NITRITE REDUCTASE, CHLOROPLASTIC"/>
    <property type="match status" value="1"/>
</dbReference>
<dbReference type="SUPFAM" id="SSF55124">
    <property type="entry name" value="Nitrite/Sulfite reductase N-terminal domain-like"/>
    <property type="match status" value="1"/>
</dbReference>
<evidence type="ECO:0000256" key="2">
    <source>
        <dbReference type="ARBA" id="ARBA00022617"/>
    </source>
</evidence>
<gene>
    <name evidence="8" type="ORF">H9K75_21135</name>
</gene>
<keyword evidence="6" id="KW-0411">Iron-sulfur</keyword>
<evidence type="ECO:0000256" key="5">
    <source>
        <dbReference type="ARBA" id="ARBA00023004"/>
    </source>
</evidence>
<dbReference type="GO" id="GO:0046872">
    <property type="term" value="F:metal ion binding"/>
    <property type="evidence" value="ECO:0007669"/>
    <property type="project" value="UniProtKB-KW"/>
</dbReference>
<evidence type="ECO:0000256" key="6">
    <source>
        <dbReference type="ARBA" id="ARBA00023014"/>
    </source>
</evidence>
<keyword evidence="2" id="KW-0349">Heme</keyword>
<feature type="domain" description="Nitrite/Sulfite reductase ferredoxin-like" evidence="7">
    <location>
        <begin position="15"/>
        <end position="77"/>
    </location>
</feature>
<name>A0A7H0GJF7_9BURK</name>
<dbReference type="EMBL" id="CP060783">
    <property type="protein sequence ID" value="QNP48423.1"/>
    <property type="molecule type" value="Genomic_DNA"/>
</dbReference>
<protein>
    <submittedName>
        <fullName evidence="8">Nitrite reductase</fullName>
    </submittedName>
</protein>
<dbReference type="Proteomes" id="UP000516028">
    <property type="component" value="Chromosome"/>
</dbReference>
<sequence length="406" mass="44303">MFKTQGWCPTAWQPMRSQDGWIMRVRPHCASVSVAQWRVLAALALSSAEPQIELTRLGNLQLRGVKDTDLARVRRDLIDAQLVPADADADLAPPVHCTPFYRHGDAVHSLASAVARAVVDHLGPRALNREGIDALASKFGIVVDDDRRLLAGMQADIDLWVNMQGQYGLLAADFVEPVFFDDEERVVAAAIDKARWFARRRMRISHSPTRLRGVVQSGRTPLVSNGVPMLPGPLTANARIVGLPLGRIDAQAMLAAAHSLPDSAELRVTPWRSLLMTGESLQVEAHPFHDETRWIVRADDARLRVSTCAGAPRCEQGVFAAQQLSSSIASHLPAGAHVHVSGCAKLCALSADATVLVVADAVNDDGRVVLSIDKPERRRPAPLQIPLNTLQESPQIIRDLIHDLHL</sequence>
<evidence type="ECO:0000256" key="1">
    <source>
        <dbReference type="ARBA" id="ARBA00022485"/>
    </source>
</evidence>
<accession>A0A7H0GJF7</accession>
<proteinExistence type="predicted"/>
<keyword evidence="9" id="KW-1185">Reference proteome</keyword>
<dbReference type="InterPro" id="IPR036136">
    <property type="entry name" value="Nit/Sulf_reduc_fer-like_dom_sf"/>
</dbReference>
<dbReference type="InterPro" id="IPR051329">
    <property type="entry name" value="NIR_SIR_4Fe-4S"/>
</dbReference>
<dbReference type="InterPro" id="IPR045854">
    <property type="entry name" value="NO2/SO3_Rdtase_4Fe4S_sf"/>
</dbReference>
<dbReference type="PANTHER" id="PTHR32439:SF9">
    <property type="entry name" value="BLR3264 PROTEIN"/>
    <property type="match status" value="1"/>
</dbReference>
<keyword evidence="3" id="KW-0479">Metal-binding</keyword>
<evidence type="ECO:0000256" key="3">
    <source>
        <dbReference type="ARBA" id="ARBA00022723"/>
    </source>
</evidence>
<evidence type="ECO:0000313" key="9">
    <source>
        <dbReference type="Proteomes" id="UP000516028"/>
    </source>
</evidence>
<dbReference type="Pfam" id="PF03460">
    <property type="entry name" value="NIR_SIR_ferr"/>
    <property type="match status" value="1"/>
</dbReference>
<dbReference type="AlphaFoldDB" id="A0A7H0GJF7"/>
<dbReference type="InterPro" id="IPR005117">
    <property type="entry name" value="NiRdtase/SiRdtase_haem-b_fer"/>
</dbReference>
<dbReference type="Gene3D" id="3.90.480.20">
    <property type="match status" value="1"/>
</dbReference>
<organism evidence="8 9">
    <name type="scientific">Diaphorobacter aerolatus</name>
    <dbReference type="NCBI Taxonomy" id="1288495"/>
    <lineage>
        <taxon>Bacteria</taxon>
        <taxon>Pseudomonadati</taxon>
        <taxon>Pseudomonadota</taxon>
        <taxon>Betaproteobacteria</taxon>
        <taxon>Burkholderiales</taxon>
        <taxon>Comamonadaceae</taxon>
        <taxon>Diaphorobacter</taxon>
    </lineage>
</organism>
<keyword evidence="4" id="KW-0560">Oxidoreductase</keyword>